<feature type="compositionally biased region" description="Acidic residues" evidence="8">
    <location>
        <begin position="541"/>
        <end position="552"/>
    </location>
</feature>
<evidence type="ECO:0000313" key="11">
    <source>
        <dbReference type="Proteomes" id="UP000094065"/>
    </source>
</evidence>
<evidence type="ECO:0000256" key="8">
    <source>
        <dbReference type="SAM" id="MobiDB-lite"/>
    </source>
</evidence>
<dbReference type="EMBL" id="AWGJ01000003">
    <property type="protein sequence ID" value="ODN81904.1"/>
    <property type="molecule type" value="Genomic_DNA"/>
</dbReference>
<feature type="region of interest" description="Disordered" evidence="8">
    <location>
        <begin position="707"/>
        <end position="937"/>
    </location>
</feature>
<dbReference type="OrthoDB" id="6123at2759"/>
<feature type="compositionally biased region" description="Acidic residues" evidence="8">
    <location>
        <begin position="295"/>
        <end position="307"/>
    </location>
</feature>
<feature type="compositionally biased region" description="Basic and acidic residues" evidence="8">
    <location>
        <begin position="199"/>
        <end position="220"/>
    </location>
</feature>
<evidence type="ECO:0000256" key="7">
    <source>
        <dbReference type="ARBA" id="ARBA00023242"/>
    </source>
</evidence>
<gene>
    <name evidence="10" type="ORF">L202_02251</name>
</gene>
<feature type="compositionally biased region" description="Low complexity" evidence="8">
    <location>
        <begin position="462"/>
        <end position="474"/>
    </location>
</feature>
<dbReference type="GO" id="GO:0005634">
    <property type="term" value="C:nucleus"/>
    <property type="evidence" value="ECO:0007669"/>
    <property type="project" value="UniProtKB-SubCell"/>
</dbReference>
<keyword evidence="5" id="KW-0159">Chromosome partition</keyword>
<feature type="compositionally biased region" description="Polar residues" evidence="8">
    <location>
        <begin position="584"/>
        <end position="596"/>
    </location>
</feature>
<feature type="compositionally biased region" description="Acidic residues" evidence="8">
    <location>
        <begin position="223"/>
        <end position="235"/>
    </location>
</feature>
<feature type="compositionally biased region" description="Acidic residues" evidence="8">
    <location>
        <begin position="784"/>
        <end position="805"/>
    </location>
</feature>
<dbReference type="GO" id="GO:0007059">
    <property type="term" value="P:chromosome segregation"/>
    <property type="evidence" value="ECO:0007669"/>
    <property type="project" value="UniProtKB-KW"/>
</dbReference>
<evidence type="ECO:0000256" key="4">
    <source>
        <dbReference type="ARBA" id="ARBA00022490"/>
    </source>
</evidence>
<dbReference type="GO" id="GO:0005819">
    <property type="term" value="C:spindle"/>
    <property type="evidence" value="ECO:0007669"/>
    <property type="project" value="UniProtKB-SubCell"/>
</dbReference>
<feature type="compositionally biased region" description="Basic and acidic residues" evidence="8">
    <location>
        <begin position="861"/>
        <end position="898"/>
    </location>
</feature>
<sequence>MAPLTHDFPTFGHYAHNLKDGLHHTASRGLDELDQAIETKGYDWLEGYMAQIFERLPQAPIGELIKTPSKTQTVKKTRAAIAAAKEKTEKIKGLNARLALSPSNQVNRPALSPLHLGARSININTSPSPSPVKSKPAKPLAISSPVKSKAKRGRPKKADIADDVSPADDAVKAKGEEKPSAASRKGKKTIAEQASTSSRSEKTKDTKSKSSRSKKAEKQPEQGPEEEDMDVDEQAPETKSKSTRSKKAAGKQPEVEETLATEPQAQEKDDPAPQASPAKSTRSKRAKQIEVVEPPVEDVEQAVDEESLMAGEPDKESEADNAQEEPAPAPVVAENMEVEPEPVAELEEAVEVEEQEETAAPAMEEVQQQVEEPDVPMDIEQVEDEPVAEDAAPEVEPEVTREPVEEEATEPIVDKAATPPMASIPVEEPTAPLDPEVDTRVEPEIETNTEAASEVISEPAPTNISQTSSTSNSQPAHRVRSSWLSKALGTGAPPFAHTHEPSALRKSHAASSQPDRANMDFSGLRKSLAPISGLKRKSDEGLDDDEDEDEDEHERPGKVAKVSEAHTIHFPTTTPGPAKASLFPTKTPSSFGTASVGSDHHSQGRPVQDDSQRPEISRVTKALDELREKTAKDLAKQKATPAAGTAARVPQAKSTGAGFLRGLLNFGGGDAESGEDEATRRARELEEEKIAEEELEKLMWAARNGVDEDMILGEEEEEEPAPQAVKKEEPRSTTPSFSPPPKPTLRHSIHPSYMPQPAALPAVVAPVSEPSAVPTAQAGTMTDHEDEEMVDEESVLDEIIPDEVTEYQTSHSQTSSQGQHTRFFSPVPASTTPAKPLDKEAPALHDRKEKHQHEPSAAVLKEQKEREEKDRRREEREQEKLRLREEKEREREKKDKGKSVQQAMEVDEEDVASAKSNHRKTPSASQASLFTSTSANTNSTLNHASIMAAKALGVKPAAAPVKSVQQAASAAQKEQAASVRKAALREQTEKRKEQAAQKKAEEERVRAEEERKAKVAELEEKRRIRAEGEKRRKERELKAKEKAAKEQADEAAKVKQAEAEAAKKRKLAAALNKSQTAAPAPKRVAAPSQSLAKGKEPFRPTKTTLSSSITADSKMGPNAFRTADSQTPSSTIKLVGQPAQPPAQRESQAATWSAPERKPLGQPSRPSQMEGHGVKQSLLYQAHHQQLQSINTQPQAPPQNWQQVQASLDKKVQQQDSEDIVLPDIASEYSDPDDDTTRDFNRPDWAESPALNKALAAQATIDPDEYFGHIGPLNMEELFKARAGKFRPRSSSANWSRGDGLTPMEIIDYAKRMGYESLQSYDDGPGPSGSS</sequence>
<feature type="compositionally biased region" description="Low complexity" evidence="8">
    <location>
        <begin position="808"/>
        <end position="821"/>
    </location>
</feature>
<feature type="compositionally biased region" description="Low complexity" evidence="8">
    <location>
        <begin position="956"/>
        <end position="979"/>
    </location>
</feature>
<dbReference type="GeneID" id="30153560"/>
<feature type="domain" description="Inner centromere protein ARK-binding" evidence="9">
    <location>
        <begin position="1224"/>
        <end position="1279"/>
    </location>
</feature>
<feature type="compositionally biased region" description="Basic and acidic residues" evidence="8">
    <location>
        <begin position="836"/>
        <end position="854"/>
    </location>
</feature>
<feature type="compositionally biased region" description="Basic and acidic residues" evidence="8">
    <location>
        <begin position="553"/>
        <end position="567"/>
    </location>
</feature>
<keyword evidence="4" id="KW-0963">Cytoplasm</keyword>
<comment type="caution">
    <text evidence="10">The sequence shown here is derived from an EMBL/GenBank/DDBJ whole genome shotgun (WGS) entry which is preliminary data.</text>
</comment>
<feature type="compositionally biased region" description="Basic and acidic residues" evidence="8">
    <location>
        <begin position="677"/>
        <end position="688"/>
    </location>
</feature>
<accession>A0A1E3HZW2</accession>
<dbReference type="PANTHER" id="PTHR13142">
    <property type="entry name" value="INNER CENTROMERE PROTEIN"/>
    <property type="match status" value="1"/>
</dbReference>
<keyword evidence="11" id="KW-1185">Reference proteome</keyword>
<evidence type="ECO:0000256" key="3">
    <source>
        <dbReference type="ARBA" id="ARBA00010042"/>
    </source>
</evidence>
<evidence type="ECO:0000256" key="1">
    <source>
        <dbReference type="ARBA" id="ARBA00004123"/>
    </source>
</evidence>
<feature type="compositionally biased region" description="Low complexity" evidence="8">
    <location>
        <begin position="324"/>
        <end position="335"/>
    </location>
</feature>
<dbReference type="Proteomes" id="UP000094065">
    <property type="component" value="Unassembled WGS sequence"/>
</dbReference>
<evidence type="ECO:0000256" key="6">
    <source>
        <dbReference type="ARBA" id="ARBA00023212"/>
    </source>
</evidence>
<reference evidence="10 11" key="1">
    <citation type="submission" date="2016-06" db="EMBL/GenBank/DDBJ databases">
        <title>Evolution of pathogenesis and genome organization in the Tremellales.</title>
        <authorList>
            <person name="Cuomo C."/>
            <person name="Litvintseva A."/>
            <person name="Heitman J."/>
            <person name="Chen Y."/>
            <person name="Sun S."/>
            <person name="Springer D."/>
            <person name="Dromer F."/>
            <person name="Young S."/>
            <person name="Zeng Q."/>
            <person name="Chapman S."/>
            <person name="Gujja S."/>
            <person name="Saif S."/>
            <person name="Birren B."/>
        </authorList>
    </citation>
    <scope>NUCLEOTIDE SEQUENCE [LARGE SCALE GENOMIC DNA]</scope>
    <source>
        <strain evidence="10 11">CBS 6039</strain>
    </source>
</reference>
<feature type="compositionally biased region" description="Basic and acidic residues" evidence="8">
    <location>
        <begin position="598"/>
        <end position="636"/>
    </location>
</feature>
<comment type="subcellular location">
    <subcellularLocation>
        <location evidence="2">Cytoplasm</location>
        <location evidence="2">Cytoskeleton</location>
        <location evidence="2">Spindle</location>
    </subcellularLocation>
    <subcellularLocation>
        <location evidence="1">Nucleus</location>
    </subcellularLocation>
</comment>
<evidence type="ECO:0000256" key="5">
    <source>
        <dbReference type="ARBA" id="ARBA00022829"/>
    </source>
</evidence>
<dbReference type="Gene3D" id="6.10.250.2990">
    <property type="match status" value="1"/>
</dbReference>
<feature type="compositionally biased region" description="Acidic residues" evidence="8">
    <location>
        <begin position="336"/>
        <end position="357"/>
    </location>
</feature>
<keyword evidence="6" id="KW-0206">Cytoskeleton</keyword>
<feature type="compositionally biased region" description="Acidic residues" evidence="8">
    <location>
        <begin position="371"/>
        <end position="397"/>
    </location>
</feature>
<feature type="compositionally biased region" description="Low complexity" evidence="8">
    <location>
        <begin position="358"/>
        <end position="370"/>
    </location>
</feature>
<dbReference type="Pfam" id="PF03941">
    <property type="entry name" value="INCENP_ARK-bind"/>
    <property type="match status" value="1"/>
</dbReference>
<feature type="compositionally biased region" description="Basic and acidic residues" evidence="8">
    <location>
        <begin position="1235"/>
        <end position="1245"/>
    </location>
</feature>
<name>A0A1E3HZW2_9TREE</name>
<protein>
    <recommendedName>
        <fullName evidence="9">Inner centromere protein ARK-binding domain-containing protein</fullName>
    </recommendedName>
</protein>
<feature type="compositionally biased region" description="Acidic residues" evidence="8">
    <location>
        <begin position="707"/>
        <end position="720"/>
    </location>
</feature>
<feature type="compositionally biased region" description="Polar residues" evidence="8">
    <location>
        <begin position="1183"/>
        <end position="1206"/>
    </location>
</feature>
<dbReference type="RefSeq" id="XP_018996223.1">
    <property type="nucleotide sequence ID" value="XM_019135820.1"/>
</dbReference>
<feature type="compositionally biased region" description="Low complexity" evidence="8">
    <location>
        <begin position="755"/>
        <end position="776"/>
    </location>
</feature>
<dbReference type="InterPro" id="IPR005635">
    <property type="entry name" value="Inner_centromere_prot_ARK-bd"/>
</dbReference>
<comment type="similarity">
    <text evidence="3">Belongs to the INCENP family.</text>
</comment>
<proteinExistence type="inferred from homology"/>
<feature type="compositionally biased region" description="Low complexity" evidence="8">
    <location>
        <begin position="927"/>
        <end position="937"/>
    </location>
</feature>
<keyword evidence="7" id="KW-0539">Nucleus</keyword>
<feature type="region of interest" description="Disordered" evidence="8">
    <location>
        <begin position="121"/>
        <end position="689"/>
    </location>
</feature>
<feature type="compositionally biased region" description="Polar residues" evidence="8">
    <location>
        <begin position="1123"/>
        <end position="1132"/>
    </location>
</feature>
<feature type="region of interest" description="Disordered" evidence="8">
    <location>
        <begin position="956"/>
        <end position="1245"/>
    </location>
</feature>
<organism evidence="10 11">
    <name type="scientific">Cryptococcus amylolentus CBS 6039</name>
    <dbReference type="NCBI Taxonomy" id="1295533"/>
    <lineage>
        <taxon>Eukaryota</taxon>
        <taxon>Fungi</taxon>
        <taxon>Dikarya</taxon>
        <taxon>Basidiomycota</taxon>
        <taxon>Agaricomycotina</taxon>
        <taxon>Tremellomycetes</taxon>
        <taxon>Tremellales</taxon>
        <taxon>Cryptococcaceae</taxon>
        <taxon>Cryptococcus</taxon>
    </lineage>
</organism>
<feature type="compositionally biased region" description="Polar residues" evidence="8">
    <location>
        <begin position="1101"/>
        <end position="1111"/>
    </location>
</feature>
<feature type="compositionally biased region" description="Basic and acidic residues" evidence="8">
    <location>
        <begin position="983"/>
        <end position="1062"/>
    </location>
</feature>
<evidence type="ECO:0000259" key="9">
    <source>
        <dbReference type="Pfam" id="PF03941"/>
    </source>
</evidence>
<feature type="compositionally biased region" description="Basic and acidic residues" evidence="8">
    <location>
        <begin position="169"/>
        <end position="179"/>
    </location>
</feature>
<evidence type="ECO:0000313" key="10">
    <source>
        <dbReference type="EMBL" id="ODN81904.1"/>
    </source>
</evidence>
<evidence type="ECO:0000256" key="2">
    <source>
        <dbReference type="ARBA" id="ARBA00004186"/>
    </source>
</evidence>
<dbReference type="STRING" id="1295533.A0A1E3HZW2"/>
<dbReference type="PANTHER" id="PTHR13142:SF1">
    <property type="entry name" value="INNER CENTROMERE PROTEIN"/>
    <property type="match status" value="1"/>
</dbReference>